<keyword evidence="2" id="KW-1185">Reference proteome</keyword>
<dbReference type="Proteomes" id="UP000317977">
    <property type="component" value="Unassembled WGS sequence"/>
</dbReference>
<evidence type="ECO:0000313" key="2">
    <source>
        <dbReference type="Proteomes" id="UP000317977"/>
    </source>
</evidence>
<reference evidence="1 2" key="1">
    <citation type="submission" date="2019-02" db="EMBL/GenBank/DDBJ databases">
        <title>Deep-cultivation of Planctomycetes and their phenomic and genomic characterization uncovers novel biology.</title>
        <authorList>
            <person name="Wiegand S."/>
            <person name="Jogler M."/>
            <person name="Boedeker C."/>
            <person name="Pinto D."/>
            <person name="Vollmers J."/>
            <person name="Rivas-Marin E."/>
            <person name="Kohn T."/>
            <person name="Peeters S.H."/>
            <person name="Heuer A."/>
            <person name="Rast P."/>
            <person name="Oberbeckmann S."/>
            <person name="Bunk B."/>
            <person name="Jeske O."/>
            <person name="Meyerdierks A."/>
            <person name="Storesund J.E."/>
            <person name="Kallscheuer N."/>
            <person name="Luecker S."/>
            <person name="Lage O.M."/>
            <person name="Pohl T."/>
            <person name="Merkel B.J."/>
            <person name="Hornburger P."/>
            <person name="Mueller R.-W."/>
            <person name="Bruemmer F."/>
            <person name="Labrenz M."/>
            <person name="Spormann A.M."/>
            <person name="Op Den Camp H."/>
            <person name="Overmann J."/>
            <person name="Amann R."/>
            <person name="Jetten M.S.M."/>
            <person name="Mascher T."/>
            <person name="Medema M.H."/>
            <person name="Devos D.P."/>
            <person name="Kaster A.-K."/>
            <person name="Ovreas L."/>
            <person name="Rohde M."/>
            <person name="Galperin M.Y."/>
            <person name="Jogler C."/>
        </authorList>
    </citation>
    <scope>NUCLEOTIDE SEQUENCE [LARGE SCALE GENOMIC DNA]</scope>
    <source>
        <strain evidence="1 2">Poly59</strain>
    </source>
</reference>
<gene>
    <name evidence="1" type="ORF">Poly59_57310</name>
</gene>
<dbReference type="AlphaFoldDB" id="A0A5C6ECX0"/>
<accession>A0A5C6ECX0</accession>
<comment type="caution">
    <text evidence="1">The sequence shown here is derived from an EMBL/GenBank/DDBJ whole genome shotgun (WGS) entry which is preliminary data.</text>
</comment>
<protein>
    <submittedName>
        <fullName evidence="1">Uncharacterized protein</fullName>
    </submittedName>
</protein>
<proteinExistence type="predicted"/>
<organism evidence="1 2">
    <name type="scientific">Rubripirellula reticaptiva</name>
    <dbReference type="NCBI Taxonomy" id="2528013"/>
    <lineage>
        <taxon>Bacteria</taxon>
        <taxon>Pseudomonadati</taxon>
        <taxon>Planctomycetota</taxon>
        <taxon>Planctomycetia</taxon>
        <taxon>Pirellulales</taxon>
        <taxon>Pirellulaceae</taxon>
        <taxon>Rubripirellula</taxon>
    </lineage>
</organism>
<sequence length="167" mass="18645">MLRKVLHRQHANSQQTAAATLIRSSKAARSRWLFSRPVQSAGSIGDLLDITHCPSFVEELLRRCIQPEVREPAFARIGLNPVVLHLNGKFGCIRTKIDVYGPVSVRPQLLVARVEVRVLLRGNDKPARVLSIKCYCPKLFCRSIRRDAKTVGLCTFEYVAVPVTLGA</sequence>
<evidence type="ECO:0000313" key="1">
    <source>
        <dbReference type="EMBL" id="TWU46758.1"/>
    </source>
</evidence>
<dbReference type="EMBL" id="SJPX01000006">
    <property type="protein sequence ID" value="TWU46758.1"/>
    <property type="molecule type" value="Genomic_DNA"/>
</dbReference>
<name>A0A5C6ECX0_9BACT</name>